<dbReference type="OrthoDB" id="8552213at2"/>
<dbReference type="Proteomes" id="UP000275331">
    <property type="component" value="Unassembled WGS sequence"/>
</dbReference>
<dbReference type="InterPro" id="IPR001633">
    <property type="entry name" value="EAL_dom"/>
</dbReference>
<gene>
    <name evidence="2" type="ORF">EGT71_09370</name>
</gene>
<evidence type="ECO:0000313" key="2">
    <source>
        <dbReference type="EMBL" id="RSE26627.1"/>
    </source>
</evidence>
<dbReference type="RefSeq" id="WP_125293480.1">
    <property type="nucleotide sequence ID" value="NZ_JAPTZM010000004.1"/>
</dbReference>
<dbReference type="Gene3D" id="3.20.20.450">
    <property type="entry name" value="EAL domain"/>
    <property type="match status" value="1"/>
</dbReference>
<feature type="domain" description="EAL" evidence="1">
    <location>
        <begin position="11"/>
        <end position="223"/>
    </location>
</feature>
<dbReference type="AlphaFoldDB" id="A0A3R9F1W2"/>
<protein>
    <submittedName>
        <fullName evidence="2">EAL domain-containing protein</fullName>
    </submittedName>
</protein>
<dbReference type="Pfam" id="PF00563">
    <property type="entry name" value="EAL"/>
    <property type="match status" value="1"/>
</dbReference>
<dbReference type="EMBL" id="RHXB01000005">
    <property type="protein sequence ID" value="RSE26627.1"/>
    <property type="molecule type" value="Genomic_DNA"/>
</dbReference>
<accession>A0A3R9F1W2</accession>
<name>A0A3R9F1W2_9ENTR</name>
<organism evidence="2 3">
    <name type="scientific">Atlantibacter subterraneus</name>
    <dbReference type="NCBI Taxonomy" id="255519"/>
    <lineage>
        <taxon>Bacteria</taxon>
        <taxon>Pseudomonadati</taxon>
        <taxon>Pseudomonadota</taxon>
        <taxon>Gammaproteobacteria</taxon>
        <taxon>Enterobacterales</taxon>
        <taxon>Enterobacteriaceae</taxon>
        <taxon>Atlantibacter</taxon>
    </lineage>
</organism>
<comment type="caution">
    <text evidence="2">The sequence shown here is derived from an EMBL/GenBank/DDBJ whole genome shotgun (WGS) entry which is preliminary data.</text>
</comment>
<evidence type="ECO:0000259" key="1">
    <source>
        <dbReference type="Pfam" id="PF00563"/>
    </source>
</evidence>
<proteinExistence type="predicted"/>
<dbReference type="SUPFAM" id="SSF141868">
    <property type="entry name" value="EAL domain-like"/>
    <property type="match status" value="1"/>
</dbReference>
<dbReference type="InterPro" id="IPR035919">
    <property type="entry name" value="EAL_sf"/>
</dbReference>
<sequence>MIISLDKDYQSTLLFQPIRKANSALLGVEVIANFASREGDIRIPTDLVIPRISDDEQLILFYEKLALLEQFRIHFINHGLCVWININAVHVAVILSNEKLAARLAQLPFLEFTISENYPALNDGKDNLSLLTFSRRYPLVLANFGAGVATTRSIFDRLFKRIIMDKFFIHKRIGEHSFEPFMKAIVDQVAPFCHTMIIAGIDSESARQKAINLRFHAMQGNLWPVMEPEALLFLLRNR</sequence>
<reference evidence="2 3" key="1">
    <citation type="submission" date="2018-10" db="EMBL/GenBank/DDBJ databases">
        <title>Transmission dynamics of multidrug resistant bacteria on intensive care unit surfaces.</title>
        <authorList>
            <person name="D'Souza A.W."/>
            <person name="Potter R.F."/>
            <person name="Wallace M."/>
            <person name="Shupe A."/>
            <person name="Patel S."/>
            <person name="Sun S."/>
            <person name="Gul D."/>
            <person name="Kwon J.H."/>
            <person name="Andleeb S."/>
            <person name="Burnham C.-A.D."/>
            <person name="Dantas G."/>
        </authorList>
    </citation>
    <scope>NUCLEOTIDE SEQUENCE [LARGE SCALE GENOMIC DNA]</scope>
    <source>
        <strain evidence="2 3">AS_373</strain>
    </source>
</reference>
<evidence type="ECO:0000313" key="3">
    <source>
        <dbReference type="Proteomes" id="UP000275331"/>
    </source>
</evidence>